<sequence>MNEPRQCLNHEMKGTVKLDWQAAAPLFNCTASLEIDLRHLRAGWWCFQFVTPGHIQQPSSAVVGPRQAGLGTDSGVAVHHTPTPRPLTVRDTLFCGRWAGAPAAIFCFPGLLLRPWTGSGRRHAMMSQCTCRRETTRRIARGCYQGKRIWGTTMGEDVVTDSTKLPRSYHPYLCDFRYHTLMEPTLDNNLDLMITPNNPT</sequence>
<reference evidence="1" key="1">
    <citation type="submission" date="2023-06" db="EMBL/GenBank/DDBJ databases">
        <title>Genome-scale phylogeny and comparative genomics of the fungal order Sordariales.</title>
        <authorList>
            <consortium name="Lawrence Berkeley National Laboratory"/>
            <person name="Hensen N."/>
            <person name="Bonometti L."/>
            <person name="Westerberg I."/>
            <person name="Brannstrom I.O."/>
            <person name="Guillou S."/>
            <person name="Cros-Aarteil S."/>
            <person name="Calhoun S."/>
            <person name="Haridas S."/>
            <person name="Kuo A."/>
            <person name="Mondo S."/>
            <person name="Pangilinan J."/>
            <person name="Riley R."/>
            <person name="LaButti K."/>
            <person name="Andreopoulos B."/>
            <person name="Lipzen A."/>
            <person name="Chen C."/>
            <person name="Yanf M."/>
            <person name="Daum C."/>
            <person name="Ng V."/>
            <person name="Clum A."/>
            <person name="Steindorff A."/>
            <person name="Ohm R."/>
            <person name="Martin F."/>
            <person name="Silar P."/>
            <person name="Natvig D."/>
            <person name="Lalanne C."/>
            <person name="Gautier V."/>
            <person name="Ament-velasquez S.L."/>
            <person name="Kruys A."/>
            <person name="Hutchinson M.I."/>
            <person name="Powell A.J."/>
            <person name="Barry K."/>
            <person name="Miller A.N."/>
            <person name="Grigoriev I.V."/>
            <person name="Debuchy R."/>
            <person name="Gladieux P."/>
            <person name="Thoren M.H."/>
            <person name="Johannesson H."/>
        </authorList>
    </citation>
    <scope>NUCLEOTIDE SEQUENCE</scope>
    <source>
        <strain evidence="1">SMH3391-2</strain>
    </source>
</reference>
<evidence type="ECO:0000313" key="2">
    <source>
        <dbReference type="Proteomes" id="UP001174934"/>
    </source>
</evidence>
<keyword evidence="2" id="KW-1185">Reference proteome</keyword>
<organism evidence="1 2">
    <name type="scientific">Bombardia bombarda</name>
    <dbReference type="NCBI Taxonomy" id="252184"/>
    <lineage>
        <taxon>Eukaryota</taxon>
        <taxon>Fungi</taxon>
        <taxon>Dikarya</taxon>
        <taxon>Ascomycota</taxon>
        <taxon>Pezizomycotina</taxon>
        <taxon>Sordariomycetes</taxon>
        <taxon>Sordariomycetidae</taxon>
        <taxon>Sordariales</taxon>
        <taxon>Lasiosphaeriaceae</taxon>
        <taxon>Bombardia</taxon>
    </lineage>
</organism>
<dbReference type="EMBL" id="JAULSR010000001">
    <property type="protein sequence ID" value="KAK0636382.1"/>
    <property type="molecule type" value="Genomic_DNA"/>
</dbReference>
<gene>
    <name evidence="1" type="ORF">B0T17DRAFT_80318</name>
</gene>
<name>A0AA40CFA4_9PEZI</name>
<comment type="caution">
    <text evidence="1">The sequence shown here is derived from an EMBL/GenBank/DDBJ whole genome shotgun (WGS) entry which is preliminary data.</text>
</comment>
<evidence type="ECO:0000313" key="1">
    <source>
        <dbReference type="EMBL" id="KAK0636382.1"/>
    </source>
</evidence>
<dbReference type="AlphaFoldDB" id="A0AA40CFA4"/>
<dbReference type="Proteomes" id="UP001174934">
    <property type="component" value="Unassembled WGS sequence"/>
</dbReference>
<proteinExistence type="predicted"/>
<accession>A0AA40CFA4</accession>
<protein>
    <submittedName>
        <fullName evidence="1">Uncharacterized protein</fullName>
    </submittedName>
</protein>